<accession>A0A6A5QQ22</accession>
<keyword evidence="2" id="KW-1185">Reference proteome</keyword>
<reference evidence="1" key="1">
    <citation type="journal article" date="2020" name="Stud. Mycol.">
        <title>101 Dothideomycetes genomes: a test case for predicting lifestyles and emergence of pathogens.</title>
        <authorList>
            <person name="Haridas S."/>
            <person name="Albert R."/>
            <person name="Binder M."/>
            <person name="Bloem J."/>
            <person name="Labutti K."/>
            <person name="Salamov A."/>
            <person name="Andreopoulos B."/>
            <person name="Baker S."/>
            <person name="Barry K."/>
            <person name="Bills G."/>
            <person name="Bluhm B."/>
            <person name="Cannon C."/>
            <person name="Castanera R."/>
            <person name="Culley D."/>
            <person name="Daum C."/>
            <person name="Ezra D."/>
            <person name="Gonzalez J."/>
            <person name="Henrissat B."/>
            <person name="Kuo A."/>
            <person name="Liang C."/>
            <person name="Lipzen A."/>
            <person name="Lutzoni F."/>
            <person name="Magnuson J."/>
            <person name="Mondo S."/>
            <person name="Nolan M."/>
            <person name="Ohm R."/>
            <person name="Pangilinan J."/>
            <person name="Park H.-J."/>
            <person name="Ramirez L."/>
            <person name="Alfaro M."/>
            <person name="Sun H."/>
            <person name="Tritt A."/>
            <person name="Yoshinaga Y."/>
            <person name="Zwiers L.-H."/>
            <person name="Turgeon B."/>
            <person name="Goodwin S."/>
            <person name="Spatafora J."/>
            <person name="Crous P."/>
            <person name="Grigoriev I."/>
        </authorList>
    </citation>
    <scope>NUCLEOTIDE SEQUENCE</scope>
    <source>
        <strain evidence="1">HMLAC05119</strain>
    </source>
</reference>
<proteinExistence type="predicted"/>
<sequence length="203" mass="22752">MIARSSSLFTSSRYSFRGHTIKKTAPLGGRQARRDFYDKDEKRDRSVYLSTVSEWEKESELDSSDHGQHAILNELRGPCLTALVDDVATDSDISNGQEAVSEDCSRRAALQTEDDTEIDPLPMLDLLLDQQDSSSQYFTRKYVGGTVDNVLGNLARNDASLQLLRNFQRLQPASMRLETEYQCDEVAEKSRQTQGLALGLPVV</sequence>
<evidence type="ECO:0000313" key="2">
    <source>
        <dbReference type="Proteomes" id="UP000800096"/>
    </source>
</evidence>
<protein>
    <submittedName>
        <fullName evidence="1">Uncharacterized protein</fullName>
    </submittedName>
</protein>
<organism evidence="1 2">
    <name type="scientific">Ampelomyces quisqualis</name>
    <name type="common">Powdery mildew agent</name>
    <dbReference type="NCBI Taxonomy" id="50730"/>
    <lineage>
        <taxon>Eukaryota</taxon>
        <taxon>Fungi</taxon>
        <taxon>Dikarya</taxon>
        <taxon>Ascomycota</taxon>
        <taxon>Pezizomycotina</taxon>
        <taxon>Dothideomycetes</taxon>
        <taxon>Pleosporomycetidae</taxon>
        <taxon>Pleosporales</taxon>
        <taxon>Pleosporineae</taxon>
        <taxon>Phaeosphaeriaceae</taxon>
        <taxon>Ampelomyces</taxon>
    </lineage>
</organism>
<dbReference type="AlphaFoldDB" id="A0A6A5QQ22"/>
<name>A0A6A5QQ22_AMPQU</name>
<gene>
    <name evidence="1" type="ORF">BDU57DRAFT_528370</name>
</gene>
<evidence type="ECO:0000313" key="1">
    <source>
        <dbReference type="EMBL" id="KAF1917841.1"/>
    </source>
</evidence>
<dbReference type="Proteomes" id="UP000800096">
    <property type="component" value="Unassembled WGS sequence"/>
</dbReference>
<dbReference type="EMBL" id="ML979134">
    <property type="protein sequence ID" value="KAF1917841.1"/>
    <property type="molecule type" value="Genomic_DNA"/>
</dbReference>